<feature type="domain" description="ABC3 transporter permease C-terminal" evidence="8">
    <location>
        <begin position="260"/>
        <end position="378"/>
    </location>
</feature>
<keyword evidence="5 7" id="KW-0472">Membrane</keyword>
<evidence type="ECO:0000256" key="2">
    <source>
        <dbReference type="ARBA" id="ARBA00022475"/>
    </source>
</evidence>
<feature type="domain" description="ABC3 transporter permease C-terminal" evidence="8">
    <location>
        <begin position="724"/>
        <end position="841"/>
    </location>
</feature>
<accession>M1NPM9</accession>
<keyword evidence="2" id="KW-1003">Cell membrane</keyword>
<evidence type="ECO:0000256" key="7">
    <source>
        <dbReference type="SAM" id="Phobius"/>
    </source>
</evidence>
<dbReference type="GO" id="GO:0005886">
    <property type="term" value="C:plasma membrane"/>
    <property type="evidence" value="ECO:0007669"/>
    <property type="project" value="UniProtKB-SubCell"/>
</dbReference>
<evidence type="ECO:0000313" key="10">
    <source>
        <dbReference type="EMBL" id="AGF73343.1"/>
    </source>
</evidence>
<feature type="transmembrane region" description="Helical" evidence="7">
    <location>
        <begin position="486"/>
        <end position="505"/>
    </location>
</feature>
<dbReference type="Proteomes" id="UP000011723">
    <property type="component" value="Chromosome"/>
</dbReference>
<dbReference type="Pfam" id="PF12704">
    <property type="entry name" value="MacB_PCD"/>
    <property type="match status" value="2"/>
</dbReference>
<dbReference type="HOGENOM" id="CLU_012341_1_0_11"/>
<protein>
    <submittedName>
        <fullName evidence="10">ABC transport system, permease</fullName>
    </submittedName>
</protein>
<feature type="domain" description="MacB-like periplasmic core" evidence="9">
    <location>
        <begin position="485"/>
        <end position="654"/>
    </location>
</feature>
<reference evidence="10 11" key="1">
    <citation type="journal article" date="2012" name="Stand. Genomic Sci.">
        <title>Genome sequence of the halotolerant bacterium Corynebacterium halotolerans type strain YIM 70093(T) (= DSM 44683(T)).</title>
        <authorList>
            <person name="Ruckert C."/>
            <person name="Albersmeier A."/>
            <person name="Al-Dilaimi A."/>
            <person name="Niehaus K."/>
            <person name="Szczepanowski R."/>
            <person name="Kalinowski J."/>
        </authorList>
    </citation>
    <scope>NUCLEOTIDE SEQUENCE [LARGE SCALE GENOMIC DNA]</scope>
    <source>
        <strain evidence="10">YIM 70093</strain>
    </source>
</reference>
<dbReference type="Pfam" id="PF02687">
    <property type="entry name" value="FtsX"/>
    <property type="match status" value="2"/>
</dbReference>
<sequence length="847" mass="87346">MRKVSLRTIAAHKLRLALTVLAVVLGTAFISGAFMFTNSLSSTFDSAVNNAYRGVDAVVSAGEGQPGVSTETREAITADGQVDRVNLNASTTVVVATGEGEPIQTGGGTSSLSVWYPPEERVGQAEPIVEGEAPGSVDEVAVNAAAAERFGVGVGDTLTVVDPQARHEVTVTGLFDNELDQGGSLILYMPEADYLERYTDGEYVDQLIIDGSDDVSAEDLVADLREQHPDTTVETGQTLADETSELVSQALSFVNYFLVAFGLVALLVGTFLIANTFSMIVAQRTKEFALLRALGAARREITRSVVFEAVIVGLVGSALGVLAGMGLVSAIQAVLDAQGMSLPDAGLGLTPTAVILPIVLGTLVTVVSAWFPARRAGEVEPVEAMRSTESAAGSPLKVRTIIGAVLIVAGAAAALAGALLDDSGTGTRASLVGVGAVGVIVGFFFAGPAFSLPVVPTLGRVIGAPFGAVGRLASTNSRRNPRRTSATAFALTLGIALVTAIGMLGETMKASISDVFENNVTADYVLSGPTSGNFPTPAEVPQAARDTEGVGEVLTMSTAPVTVDGVATYQFGGGGTTGVIDGNPESMATTTVREGTADIGEAGVLASTVFADAVGWEVGDTFELAAPGLSPETTEVEVVGIFEPNNILDNMMVSQDAVEEIVPTGALTVSMVGVNGDGSVPEDQLRTNLEESVSDFIVVQVMSTEEMAGQAGQAIDQMLNILYALLALAVIIAVLGIVNTLTLNVIERRQEIGMLRAVGTQRGQVRMMITLEAVQIAVFGAVMGMIIGLGLGWAFLTVLAGEGLDTISVPIGQLLWMLLASAVVGVVAALWPAHRAAKTPPLDAIAD</sequence>
<feature type="transmembrane region" description="Helical" evidence="7">
    <location>
        <begin position="351"/>
        <end position="371"/>
    </location>
</feature>
<comment type="similarity">
    <text evidence="6">Belongs to the ABC-4 integral membrane protein family.</text>
</comment>
<evidence type="ECO:0000259" key="9">
    <source>
        <dbReference type="Pfam" id="PF12704"/>
    </source>
</evidence>
<feature type="transmembrane region" description="Helical" evidence="7">
    <location>
        <begin position="305"/>
        <end position="331"/>
    </location>
</feature>
<comment type="subcellular location">
    <subcellularLocation>
        <location evidence="1">Cell membrane</location>
        <topology evidence="1">Multi-pass membrane protein</topology>
    </subcellularLocation>
</comment>
<dbReference type="AlphaFoldDB" id="M1NPM9"/>
<dbReference type="STRING" id="1121362.A605_11725"/>
<feature type="transmembrane region" description="Helical" evidence="7">
    <location>
        <begin position="814"/>
        <end position="833"/>
    </location>
</feature>
<evidence type="ECO:0000256" key="4">
    <source>
        <dbReference type="ARBA" id="ARBA00022989"/>
    </source>
</evidence>
<feature type="domain" description="MacB-like periplasmic core" evidence="9">
    <location>
        <begin position="17"/>
        <end position="226"/>
    </location>
</feature>
<dbReference type="PANTHER" id="PTHR30572">
    <property type="entry name" value="MEMBRANE COMPONENT OF TRANSPORTER-RELATED"/>
    <property type="match status" value="1"/>
</dbReference>
<feature type="transmembrane region" description="Helical" evidence="7">
    <location>
        <begin position="401"/>
        <end position="420"/>
    </location>
</feature>
<dbReference type="InterPro" id="IPR050250">
    <property type="entry name" value="Macrolide_Exporter_MacB"/>
</dbReference>
<dbReference type="eggNOG" id="COG3127">
    <property type="taxonomic scope" value="Bacteria"/>
</dbReference>
<dbReference type="KEGG" id="chn:A605_11725"/>
<feature type="transmembrane region" description="Helical" evidence="7">
    <location>
        <begin position="721"/>
        <end position="746"/>
    </location>
</feature>
<dbReference type="EMBL" id="CP003697">
    <property type="protein sequence ID" value="AGF73343.1"/>
    <property type="molecule type" value="Genomic_DNA"/>
</dbReference>
<dbReference type="InterPro" id="IPR025857">
    <property type="entry name" value="MacB_PCD"/>
</dbReference>
<evidence type="ECO:0000313" key="11">
    <source>
        <dbReference type="Proteomes" id="UP000011723"/>
    </source>
</evidence>
<dbReference type="InterPro" id="IPR003838">
    <property type="entry name" value="ABC3_permease_C"/>
</dbReference>
<evidence type="ECO:0000256" key="5">
    <source>
        <dbReference type="ARBA" id="ARBA00023136"/>
    </source>
</evidence>
<feature type="transmembrane region" description="Helical" evidence="7">
    <location>
        <begin position="432"/>
        <end position="455"/>
    </location>
</feature>
<feature type="transmembrane region" description="Helical" evidence="7">
    <location>
        <begin position="256"/>
        <end position="282"/>
    </location>
</feature>
<name>M1NPM9_9CORY</name>
<evidence type="ECO:0000256" key="6">
    <source>
        <dbReference type="ARBA" id="ARBA00038076"/>
    </source>
</evidence>
<feature type="transmembrane region" description="Helical" evidence="7">
    <location>
        <begin position="767"/>
        <end position="794"/>
    </location>
</feature>
<proteinExistence type="inferred from homology"/>
<gene>
    <name evidence="10" type="ORF">A605_11725</name>
</gene>
<dbReference type="PATRIC" id="fig|1121362.3.peg.2378"/>
<dbReference type="PANTHER" id="PTHR30572:SF4">
    <property type="entry name" value="ABC TRANSPORTER PERMEASE YTRF"/>
    <property type="match status" value="1"/>
</dbReference>
<organism evidence="10 11">
    <name type="scientific">Corynebacterium halotolerans YIM 70093 = DSM 44683</name>
    <dbReference type="NCBI Taxonomy" id="1121362"/>
    <lineage>
        <taxon>Bacteria</taxon>
        <taxon>Bacillati</taxon>
        <taxon>Actinomycetota</taxon>
        <taxon>Actinomycetes</taxon>
        <taxon>Mycobacteriales</taxon>
        <taxon>Corynebacteriaceae</taxon>
        <taxon>Corynebacterium</taxon>
    </lineage>
</organism>
<keyword evidence="4 7" id="KW-1133">Transmembrane helix</keyword>
<keyword evidence="3 7" id="KW-0812">Transmembrane</keyword>
<evidence type="ECO:0000259" key="8">
    <source>
        <dbReference type="Pfam" id="PF02687"/>
    </source>
</evidence>
<dbReference type="GO" id="GO:0022857">
    <property type="term" value="F:transmembrane transporter activity"/>
    <property type="evidence" value="ECO:0007669"/>
    <property type="project" value="TreeGrafter"/>
</dbReference>
<evidence type="ECO:0000256" key="1">
    <source>
        <dbReference type="ARBA" id="ARBA00004651"/>
    </source>
</evidence>
<evidence type="ECO:0000256" key="3">
    <source>
        <dbReference type="ARBA" id="ARBA00022692"/>
    </source>
</evidence>
<keyword evidence="11" id="KW-1185">Reference proteome</keyword>